<organism evidence="2 3">
    <name type="scientific">Dufourea novaeangliae</name>
    <name type="common">Sweat bee</name>
    <dbReference type="NCBI Taxonomy" id="178035"/>
    <lineage>
        <taxon>Eukaryota</taxon>
        <taxon>Metazoa</taxon>
        <taxon>Ecdysozoa</taxon>
        <taxon>Arthropoda</taxon>
        <taxon>Hexapoda</taxon>
        <taxon>Insecta</taxon>
        <taxon>Pterygota</taxon>
        <taxon>Neoptera</taxon>
        <taxon>Endopterygota</taxon>
        <taxon>Hymenoptera</taxon>
        <taxon>Apocrita</taxon>
        <taxon>Aculeata</taxon>
        <taxon>Apoidea</taxon>
        <taxon>Anthophila</taxon>
        <taxon>Halictidae</taxon>
        <taxon>Rophitinae</taxon>
        <taxon>Dufourea</taxon>
    </lineage>
</organism>
<evidence type="ECO:0000259" key="1">
    <source>
        <dbReference type="Pfam" id="PF03372"/>
    </source>
</evidence>
<dbReference type="OrthoDB" id="10253982at2759"/>
<protein>
    <submittedName>
        <fullName evidence="2">Protein angel like protein 2</fullName>
    </submittedName>
</protein>
<accession>A0A154PJ15</accession>
<dbReference type="PANTHER" id="PTHR12121">
    <property type="entry name" value="CARBON CATABOLITE REPRESSOR PROTEIN 4"/>
    <property type="match status" value="1"/>
</dbReference>
<dbReference type="AlphaFoldDB" id="A0A154PJ15"/>
<evidence type="ECO:0000313" key="2">
    <source>
        <dbReference type="EMBL" id="KZC11444.1"/>
    </source>
</evidence>
<dbReference type="InterPro" id="IPR005135">
    <property type="entry name" value="Endo/exonuclease/phosphatase"/>
</dbReference>
<dbReference type="STRING" id="178035.A0A154PJ15"/>
<dbReference type="PANTHER" id="PTHR12121:SF34">
    <property type="entry name" value="PROTEIN ANGEL"/>
    <property type="match status" value="1"/>
</dbReference>
<dbReference type="InterPro" id="IPR050410">
    <property type="entry name" value="CCR4/nocturin_mRNA_transcr"/>
</dbReference>
<dbReference type="Pfam" id="PF03372">
    <property type="entry name" value="Exo_endo_phos"/>
    <property type="match status" value="1"/>
</dbReference>
<dbReference type="EMBL" id="KQ434916">
    <property type="protein sequence ID" value="KZC11444.1"/>
    <property type="molecule type" value="Genomic_DNA"/>
</dbReference>
<feature type="domain" description="Endonuclease/exonuclease/phosphatase" evidence="1">
    <location>
        <begin position="241"/>
        <end position="609"/>
    </location>
</feature>
<reference evidence="2 3" key="1">
    <citation type="submission" date="2015-07" db="EMBL/GenBank/DDBJ databases">
        <title>The genome of Dufourea novaeangliae.</title>
        <authorList>
            <person name="Pan H."/>
            <person name="Kapheim K."/>
        </authorList>
    </citation>
    <scope>NUCLEOTIDE SEQUENCE [LARGE SCALE GENOMIC DNA]</scope>
    <source>
        <strain evidence="2">0120121106</strain>
        <tissue evidence="2">Whole body</tissue>
    </source>
</reference>
<proteinExistence type="predicted"/>
<gene>
    <name evidence="2" type="ORF">WN55_03033</name>
</gene>
<dbReference type="Gene3D" id="3.60.10.10">
    <property type="entry name" value="Endonuclease/exonuclease/phosphatase"/>
    <property type="match status" value="1"/>
</dbReference>
<dbReference type="InterPro" id="IPR036691">
    <property type="entry name" value="Endo/exonu/phosph_ase_sf"/>
</dbReference>
<dbReference type="Proteomes" id="UP000076502">
    <property type="component" value="Unassembled WGS sequence"/>
</dbReference>
<evidence type="ECO:0000313" key="3">
    <source>
        <dbReference type="Proteomes" id="UP000076502"/>
    </source>
</evidence>
<sequence length="623" mass="70529">MVTGLRSPMNVGQKKALDDRSILYLVGGMSYSDFCGQVVVDLSPTLLFPQQEPTLLVAALVHVEGVKTALDDKRTWRSAITVDYRTATTPDYFNECVYYDIIPFPTPYMSGVAAKPVFLRNFCKSVSLSQILSTSCSNLMESMTNSAAQQTFNQASMESFFETYYNSSSNCDVSLNFASGNLACDSDSQCIGTNTCFETSVSLKDKYLSDRPKYKAMRYWKRLKKEKLASNSEDFFIVRLLSFNILAQCLLETYPFLYQGHDKRALPWKIRRQLLLQEILGARANVICLQEMQEEHVEEFLVPFLELGYNYLYKKRTNEKKDGLLFLYRSDQFILLDHAKVELYQSGIELLSRDNVGIIAKLAVKDSPEIQMVIATTHLLYNPKRNDVRLGQTQLLLAEIERIAFLENTLTGPKYLPIILAGDFNLKPYSGVYKFITEGAFEYQGKGRNLQQAEFRSLSNSLIPPRLCVTDNCQHFNILKKRLRGEGSATVMLESSEQMNLGEHSSDNNSSICSEVNADTSDLQVIEVVCGCQAKFSSGTLTHPFRFSSIYKHQNHQGKLEATTNQGAWITVDYIFYSDLEPLERYRLPTTEECSTLPTIPNFAVGSDHFCLGATFKVRKSKL</sequence>
<keyword evidence="3" id="KW-1185">Reference proteome</keyword>
<dbReference type="SUPFAM" id="SSF56219">
    <property type="entry name" value="DNase I-like"/>
    <property type="match status" value="1"/>
</dbReference>
<name>A0A154PJ15_DUFNO</name>
<dbReference type="GO" id="GO:0000175">
    <property type="term" value="F:3'-5'-RNA exonuclease activity"/>
    <property type="evidence" value="ECO:0007669"/>
    <property type="project" value="TreeGrafter"/>
</dbReference>